<feature type="transmembrane region" description="Helical" evidence="7">
    <location>
        <begin position="267"/>
        <end position="292"/>
    </location>
</feature>
<keyword evidence="6 7" id="KW-0472">Membrane</keyword>
<evidence type="ECO:0000313" key="9">
    <source>
        <dbReference type="EMBL" id="GLX68444.1"/>
    </source>
</evidence>
<keyword evidence="2 7" id="KW-0813">Transport</keyword>
<protein>
    <submittedName>
        <fullName evidence="9">Sugar ABC transporter permease</fullName>
    </submittedName>
</protein>
<dbReference type="Gene3D" id="1.10.3720.10">
    <property type="entry name" value="MetI-like"/>
    <property type="match status" value="1"/>
</dbReference>
<feature type="domain" description="ABC transmembrane type-1" evidence="8">
    <location>
        <begin position="73"/>
        <end position="288"/>
    </location>
</feature>
<organism evidence="9 10">
    <name type="scientific">Paenibacillus glycanilyticus</name>
    <dbReference type="NCBI Taxonomy" id="126569"/>
    <lineage>
        <taxon>Bacteria</taxon>
        <taxon>Bacillati</taxon>
        <taxon>Bacillota</taxon>
        <taxon>Bacilli</taxon>
        <taxon>Bacillales</taxon>
        <taxon>Paenibacillaceae</taxon>
        <taxon>Paenibacillus</taxon>
    </lineage>
</organism>
<evidence type="ECO:0000256" key="5">
    <source>
        <dbReference type="ARBA" id="ARBA00022989"/>
    </source>
</evidence>
<evidence type="ECO:0000256" key="1">
    <source>
        <dbReference type="ARBA" id="ARBA00004651"/>
    </source>
</evidence>
<evidence type="ECO:0000256" key="7">
    <source>
        <dbReference type="RuleBase" id="RU363032"/>
    </source>
</evidence>
<evidence type="ECO:0000256" key="6">
    <source>
        <dbReference type="ARBA" id="ARBA00023136"/>
    </source>
</evidence>
<dbReference type="InterPro" id="IPR000515">
    <property type="entry name" value="MetI-like"/>
</dbReference>
<dbReference type="InterPro" id="IPR051393">
    <property type="entry name" value="ABC_transporter_permease"/>
</dbReference>
<feature type="transmembrane region" description="Helical" evidence="7">
    <location>
        <begin position="12"/>
        <end position="33"/>
    </location>
</feature>
<dbReference type="PROSITE" id="PS50928">
    <property type="entry name" value="ABC_TM1"/>
    <property type="match status" value="1"/>
</dbReference>
<dbReference type="InterPro" id="IPR035906">
    <property type="entry name" value="MetI-like_sf"/>
</dbReference>
<dbReference type="Proteomes" id="UP001157114">
    <property type="component" value="Unassembled WGS sequence"/>
</dbReference>
<sequence length="301" mass="33956">MGGRLSRMKRNIPLHLMLIPGVIIVLIYCYIPMAGNIIAFQDFTPLMGYAKAEWVGLDNFQYMMDLPSFYQVVWNTIFISIMKIVSGLVAPITIALMLNEVRKSVFKRYVQTIIYMPHFFSWVILGGIVVDILSPSEGIVNQIIKAFGFQPVSFLSDNKWFPYVMVLSNEWKEVGFSTIIYLAALTSIDPTQYEAAIIDGANRWKQTWHVTLPGIRPTIILLACLSLGNVLNGGFDQVFNLYSPVVYQSGDILDTLVYRIGLVDNNYSVATAVGLVKSVVSLVLISAGYWLAYRFAKYRIF</sequence>
<keyword evidence="3" id="KW-1003">Cell membrane</keyword>
<dbReference type="Pfam" id="PF00528">
    <property type="entry name" value="BPD_transp_1"/>
    <property type="match status" value="1"/>
</dbReference>
<dbReference type="EMBL" id="BSSQ01000011">
    <property type="protein sequence ID" value="GLX68444.1"/>
    <property type="molecule type" value="Genomic_DNA"/>
</dbReference>
<keyword evidence="4 7" id="KW-0812">Transmembrane</keyword>
<dbReference type="CDD" id="cd06261">
    <property type="entry name" value="TM_PBP2"/>
    <property type="match status" value="1"/>
</dbReference>
<comment type="subcellular location">
    <subcellularLocation>
        <location evidence="1 7">Cell membrane</location>
        <topology evidence="1 7">Multi-pass membrane protein</topology>
    </subcellularLocation>
</comment>
<gene>
    <name evidence="9" type="ORF">MU1_27890</name>
</gene>
<dbReference type="PANTHER" id="PTHR30193:SF44">
    <property type="entry name" value="LACTOSE TRANSPORT SYSTEM PERMEASE PROTEIN LACF"/>
    <property type="match status" value="1"/>
</dbReference>
<evidence type="ECO:0000259" key="8">
    <source>
        <dbReference type="PROSITE" id="PS50928"/>
    </source>
</evidence>
<name>A0ABQ6GBY8_9BACL</name>
<comment type="caution">
    <text evidence="9">The sequence shown here is derived from an EMBL/GenBank/DDBJ whole genome shotgun (WGS) entry which is preliminary data.</text>
</comment>
<keyword evidence="10" id="KW-1185">Reference proteome</keyword>
<evidence type="ECO:0000256" key="3">
    <source>
        <dbReference type="ARBA" id="ARBA00022475"/>
    </source>
</evidence>
<comment type="similarity">
    <text evidence="7">Belongs to the binding-protein-dependent transport system permease family.</text>
</comment>
<dbReference type="SUPFAM" id="SSF161098">
    <property type="entry name" value="MetI-like"/>
    <property type="match status" value="1"/>
</dbReference>
<evidence type="ECO:0000313" key="10">
    <source>
        <dbReference type="Proteomes" id="UP001157114"/>
    </source>
</evidence>
<evidence type="ECO:0000256" key="4">
    <source>
        <dbReference type="ARBA" id="ARBA00022692"/>
    </source>
</evidence>
<feature type="transmembrane region" description="Helical" evidence="7">
    <location>
        <begin position="72"/>
        <end position="97"/>
    </location>
</feature>
<dbReference type="PANTHER" id="PTHR30193">
    <property type="entry name" value="ABC TRANSPORTER PERMEASE PROTEIN"/>
    <property type="match status" value="1"/>
</dbReference>
<keyword evidence="5 7" id="KW-1133">Transmembrane helix</keyword>
<proteinExistence type="inferred from homology"/>
<reference evidence="9 10" key="1">
    <citation type="submission" date="2023-03" db="EMBL/GenBank/DDBJ databases">
        <title>Draft genome sequence of the bacteria which degrade cell wall of Tricholomamatutake.</title>
        <authorList>
            <person name="Konishi Y."/>
            <person name="Fukuta Y."/>
            <person name="Shirasaka N."/>
        </authorList>
    </citation>
    <scope>NUCLEOTIDE SEQUENCE [LARGE SCALE GENOMIC DNA]</scope>
    <source>
        <strain evidence="10">mu1</strain>
    </source>
</reference>
<evidence type="ECO:0000256" key="2">
    <source>
        <dbReference type="ARBA" id="ARBA00022448"/>
    </source>
</evidence>
<accession>A0ABQ6GBY8</accession>